<accession>A0A392PID0</accession>
<keyword evidence="2" id="KW-1185">Reference proteome</keyword>
<protein>
    <submittedName>
        <fullName evidence="1">Imidazole glycerol phosphate synthase hisHF chloroplastic-like</fullName>
    </submittedName>
</protein>
<reference evidence="1 2" key="1">
    <citation type="journal article" date="2018" name="Front. Plant Sci.">
        <title>Red Clover (Trifolium pratense) and Zigzag Clover (T. medium) - A Picture of Genomic Similarities and Differences.</title>
        <authorList>
            <person name="Dluhosova J."/>
            <person name="Istvanek J."/>
            <person name="Nedelnik J."/>
            <person name="Repkova J."/>
        </authorList>
    </citation>
    <scope>NUCLEOTIDE SEQUENCE [LARGE SCALE GENOMIC DNA]</scope>
    <source>
        <strain evidence="2">cv. 10/8</strain>
        <tissue evidence="1">Leaf</tissue>
    </source>
</reference>
<name>A0A392PID0_9FABA</name>
<proteinExistence type="predicted"/>
<dbReference type="EMBL" id="LXQA010080011">
    <property type="protein sequence ID" value="MCI11397.1"/>
    <property type="molecule type" value="Genomic_DNA"/>
</dbReference>
<dbReference type="PANTHER" id="PTHR21235:SF2">
    <property type="entry name" value="IMIDAZOLE GLYCEROL PHOSPHATE SYNTHASE HISHF"/>
    <property type="match status" value="1"/>
</dbReference>
<dbReference type="InterPro" id="IPR013785">
    <property type="entry name" value="Aldolase_TIM"/>
</dbReference>
<dbReference type="PANTHER" id="PTHR21235">
    <property type="entry name" value="IMIDAZOLE GLYCEROL PHOSPHATE SYNTHASE SUBUNIT HISF/H IGP SYNTHASE SUBUNIT HISF/H"/>
    <property type="match status" value="1"/>
</dbReference>
<dbReference type="GO" id="GO:0000107">
    <property type="term" value="F:imidazoleglycerol-phosphate synthase activity"/>
    <property type="evidence" value="ECO:0007669"/>
    <property type="project" value="TreeGrafter"/>
</dbReference>
<dbReference type="Proteomes" id="UP000265520">
    <property type="component" value="Unassembled WGS sequence"/>
</dbReference>
<dbReference type="AlphaFoldDB" id="A0A392PID0"/>
<feature type="non-terminal residue" evidence="1">
    <location>
        <position position="1"/>
    </location>
</feature>
<evidence type="ECO:0000313" key="2">
    <source>
        <dbReference type="Proteomes" id="UP000265520"/>
    </source>
</evidence>
<dbReference type="InterPro" id="IPR050064">
    <property type="entry name" value="IGPS_HisA/HisF"/>
</dbReference>
<evidence type="ECO:0000313" key="1">
    <source>
        <dbReference type="EMBL" id="MCI11397.1"/>
    </source>
</evidence>
<organism evidence="1 2">
    <name type="scientific">Trifolium medium</name>
    <dbReference type="NCBI Taxonomy" id="97028"/>
    <lineage>
        <taxon>Eukaryota</taxon>
        <taxon>Viridiplantae</taxon>
        <taxon>Streptophyta</taxon>
        <taxon>Embryophyta</taxon>
        <taxon>Tracheophyta</taxon>
        <taxon>Spermatophyta</taxon>
        <taxon>Magnoliopsida</taxon>
        <taxon>eudicotyledons</taxon>
        <taxon>Gunneridae</taxon>
        <taxon>Pentapetalae</taxon>
        <taxon>rosids</taxon>
        <taxon>fabids</taxon>
        <taxon>Fabales</taxon>
        <taxon>Fabaceae</taxon>
        <taxon>Papilionoideae</taxon>
        <taxon>50 kb inversion clade</taxon>
        <taxon>NPAAA clade</taxon>
        <taxon>Hologalegina</taxon>
        <taxon>IRL clade</taxon>
        <taxon>Trifolieae</taxon>
        <taxon>Trifolium</taxon>
    </lineage>
</organism>
<sequence>VIACLDVRANDNGDLVVTKGDQYDVRENTKENEVRNLGKPVSFLNITGFRDFPLGDLPMLQVCEMC</sequence>
<comment type="caution">
    <text evidence="1">The sequence shown here is derived from an EMBL/GenBank/DDBJ whole genome shotgun (WGS) entry which is preliminary data.</text>
</comment>
<dbReference type="Gene3D" id="3.20.20.70">
    <property type="entry name" value="Aldolase class I"/>
    <property type="match status" value="1"/>
</dbReference>